<feature type="region of interest" description="Disordered" evidence="1">
    <location>
        <begin position="1"/>
        <end position="49"/>
    </location>
</feature>
<sequence length="86" mass="8788">MSPDGSARENTPRSKTGKTLHSPASISQAQVPRVLHHGRAGGPLRCGKTVARGTTATEIAASDSHSTGTIAQVWQAVCRTLGVAAA</sequence>
<evidence type="ECO:0000313" key="3">
    <source>
        <dbReference type="Proteomes" id="UP000325113"/>
    </source>
</evidence>
<gene>
    <name evidence="2" type="ORF">FNF31_07376</name>
</gene>
<organism evidence="2 3">
    <name type="scientific">Cafeteria roenbergensis</name>
    <name type="common">Marine flagellate</name>
    <dbReference type="NCBI Taxonomy" id="33653"/>
    <lineage>
        <taxon>Eukaryota</taxon>
        <taxon>Sar</taxon>
        <taxon>Stramenopiles</taxon>
        <taxon>Bigyra</taxon>
        <taxon>Opalozoa</taxon>
        <taxon>Bicosoecida</taxon>
        <taxon>Cafeteriaceae</taxon>
        <taxon>Cafeteria</taxon>
    </lineage>
</organism>
<proteinExistence type="predicted"/>
<feature type="compositionally biased region" description="Basic and acidic residues" evidence="1">
    <location>
        <begin position="1"/>
        <end position="12"/>
    </location>
</feature>
<evidence type="ECO:0000313" key="2">
    <source>
        <dbReference type="EMBL" id="KAA0148586.1"/>
    </source>
</evidence>
<feature type="compositionally biased region" description="Polar residues" evidence="1">
    <location>
        <begin position="13"/>
        <end position="30"/>
    </location>
</feature>
<protein>
    <submittedName>
        <fullName evidence="2">Uncharacterized protein</fullName>
    </submittedName>
</protein>
<accession>A0A5A8C6C6</accession>
<reference evidence="2 3" key="1">
    <citation type="submission" date="2019-07" db="EMBL/GenBank/DDBJ databases">
        <title>Genomes of Cafeteria roenbergensis.</title>
        <authorList>
            <person name="Fischer M.G."/>
            <person name="Hackl T."/>
            <person name="Roman M."/>
        </authorList>
    </citation>
    <scope>NUCLEOTIDE SEQUENCE [LARGE SCALE GENOMIC DNA]</scope>
    <source>
        <strain evidence="2 3">Cflag</strain>
    </source>
</reference>
<comment type="caution">
    <text evidence="2">The sequence shown here is derived from an EMBL/GenBank/DDBJ whole genome shotgun (WGS) entry which is preliminary data.</text>
</comment>
<evidence type="ECO:0000256" key="1">
    <source>
        <dbReference type="SAM" id="MobiDB-lite"/>
    </source>
</evidence>
<dbReference type="EMBL" id="VLTM01000146">
    <property type="protein sequence ID" value="KAA0148586.1"/>
    <property type="molecule type" value="Genomic_DNA"/>
</dbReference>
<dbReference type="Proteomes" id="UP000325113">
    <property type="component" value="Unassembled WGS sequence"/>
</dbReference>
<dbReference type="AlphaFoldDB" id="A0A5A8C6C6"/>
<name>A0A5A8C6C6_CAFRO</name>